<evidence type="ECO:0000256" key="1">
    <source>
        <dbReference type="PROSITE-ProRule" id="PRU00169"/>
    </source>
</evidence>
<reference evidence="3 4" key="1">
    <citation type="submission" date="2014-09" db="EMBL/GenBank/DDBJ databases">
        <title>Sporocytophaga myxococcoides PG-01 genome sequencing.</title>
        <authorList>
            <person name="Liu L."/>
            <person name="Gao P.J."/>
            <person name="Chen G.J."/>
            <person name="Wang L.S."/>
        </authorList>
    </citation>
    <scope>NUCLEOTIDE SEQUENCE [LARGE SCALE GENOMIC DNA]</scope>
    <source>
        <strain evidence="3 4">PG-01</strain>
    </source>
</reference>
<dbReference type="AlphaFoldDB" id="A0A098LDW1"/>
<feature type="domain" description="Response regulatory" evidence="2">
    <location>
        <begin position="6"/>
        <end position="133"/>
    </location>
</feature>
<dbReference type="RefSeq" id="WP_045461853.1">
    <property type="nucleotide sequence ID" value="NZ_BBLT01000003.1"/>
</dbReference>
<evidence type="ECO:0000259" key="2">
    <source>
        <dbReference type="PROSITE" id="PS50110"/>
    </source>
</evidence>
<accession>A0A098LDW1</accession>
<dbReference type="EMBL" id="BBLT01000003">
    <property type="protein sequence ID" value="GAL84647.1"/>
    <property type="molecule type" value="Genomic_DNA"/>
</dbReference>
<evidence type="ECO:0000313" key="3">
    <source>
        <dbReference type="EMBL" id="GAL84647.1"/>
    </source>
</evidence>
<keyword evidence="1" id="KW-0597">Phosphoprotein</keyword>
<dbReference type="eggNOG" id="COG2197">
    <property type="taxonomic scope" value="Bacteria"/>
</dbReference>
<dbReference type="PANTHER" id="PTHR44520">
    <property type="entry name" value="RESPONSE REGULATOR RCP1-RELATED"/>
    <property type="match status" value="1"/>
</dbReference>
<dbReference type="SMART" id="SM00448">
    <property type="entry name" value="REC"/>
    <property type="match status" value="1"/>
</dbReference>
<comment type="caution">
    <text evidence="3">The sequence shown here is derived from an EMBL/GenBank/DDBJ whole genome shotgun (WGS) entry which is preliminary data.</text>
</comment>
<dbReference type="PROSITE" id="PS50110">
    <property type="entry name" value="RESPONSE_REGULATORY"/>
    <property type="match status" value="1"/>
</dbReference>
<dbReference type="Gene3D" id="3.40.50.2300">
    <property type="match status" value="1"/>
</dbReference>
<proteinExistence type="predicted"/>
<organism evidence="3 4">
    <name type="scientific">Sporocytophaga myxococcoides</name>
    <dbReference type="NCBI Taxonomy" id="153721"/>
    <lineage>
        <taxon>Bacteria</taxon>
        <taxon>Pseudomonadati</taxon>
        <taxon>Bacteroidota</taxon>
        <taxon>Cytophagia</taxon>
        <taxon>Cytophagales</taxon>
        <taxon>Cytophagaceae</taxon>
        <taxon>Sporocytophaga</taxon>
    </lineage>
</organism>
<dbReference type="InterPro" id="IPR001789">
    <property type="entry name" value="Sig_transdc_resp-reg_receiver"/>
</dbReference>
<dbReference type="STRING" id="153721.MYP_1875"/>
<feature type="modified residue" description="4-aspartylphosphate" evidence="1">
    <location>
        <position position="65"/>
    </location>
</feature>
<dbReference type="InterPro" id="IPR011006">
    <property type="entry name" value="CheY-like_superfamily"/>
</dbReference>
<name>A0A098LDW1_9BACT</name>
<dbReference type="PANTHER" id="PTHR44520:SF2">
    <property type="entry name" value="RESPONSE REGULATOR RCP1"/>
    <property type="match status" value="1"/>
</dbReference>
<dbReference type="OrthoDB" id="678494at2"/>
<dbReference type="InterPro" id="IPR052893">
    <property type="entry name" value="TCS_response_regulator"/>
</dbReference>
<gene>
    <name evidence="3" type="ORF">MYP_1875</name>
</gene>
<protein>
    <submittedName>
        <fullName evidence="3">Chemotaxis protein CheY</fullName>
    </submittedName>
</protein>
<keyword evidence="4" id="KW-1185">Reference proteome</keyword>
<evidence type="ECO:0000313" key="4">
    <source>
        <dbReference type="Proteomes" id="UP000030185"/>
    </source>
</evidence>
<dbReference type="Pfam" id="PF00072">
    <property type="entry name" value="Response_reg"/>
    <property type="match status" value="1"/>
</dbReference>
<dbReference type="SUPFAM" id="SSF52172">
    <property type="entry name" value="CheY-like"/>
    <property type="match status" value="1"/>
</dbReference>
<sequence length="133" mass="15108">MEKVNCVLLVDDDEISNYLSERVIKKLEFSNKVKKSTNGEEALLYLAKHCCTFDDIYFPELILLDNNMPEMTGIEFLESLKAMNISTQDRMKVVVLTATANPKEEARMKELGISGFLTKPLTEEKLLEVVSTI</sequence>
<dbReference type="GO" id="GO:0000160">
    <property type="term" value="P:phosphorelay signal transduction system"/>
    <property type="evidence" value="ECO:0007669"/>
    <property type="project" value="InterPro"/>
</dbReference>
<dbReference type="Proteomes" id="UP000030185">
    <property type="component" value="Unassembled WGS sequence"/>
</dbReference>